<dbReference type="NCBIfam" id="TIGR00045">
    <property type="entry name" value="glycerate kinase"/>
    <property type="match status" value="1"/>
</dbReference>
<keyword evidence="3 4" id="KW-0418">Kinase</keyword>
<gene>
    <name evidence="5" type="ORF">RAE03_05270</name>
</gene>
<name>A0AAE4NLX3_9CORY</name>
<dbReference type="RefSeq" id="WP_316993320.1">
    <property type="nucleotide sequence ID" value="NZ_JAVBIB010000006.1"/>
</dbReference>
<evidence type="ECO:0000256" key="4">
    <source>
        <dbReference type="PIRNR" id="PIRNR006078"/>
    </source>
</evidence>
<evidence type="ECO:0000256" key="3">
    <source>
        <dbReference type="ARBA" id="ARBA00022777"/>
    </source>
</evidence>
<dbReference type="EC" id="2.7.1.31" evidence="5"/>
<dbReference type="EMBL" id="JAVBIB010000006">
    <property type="protein sequence ID" value="MDV2419191.1"/>
    <property type="molecule type" value="Genomic_DNA"/>
</dbReference>
<evidence type="ECO:0000313" key="5">
    <source>
        <dbReference type="EMBL" id="MDV2419191.1"/>
    </source>
</evidence>
<dbReference type="PANTHER" id="PTHR21599:SF0">
    <property type="entry name" value="GLYCERATE KINASE"/>
    <property type="match status" value="1"/>
</dbReference>
<dbReference type="Gene3D" id="3.40.50.10350">
    <property type="entry name" value="Glycerate kinase, domain 1"/>
    <property type="match status" value="1"/>
</dbReference>
<dbReference type="Proteomes" id="UP001185706">
    <property type="component" value="Unassembled WGS sequence"/>
</dbReference>
<dbReference type="PIRSF" id="PIRSF006078">
    <property type="entry name" value="GlxK"/>
    <property type="match status" value="1"/>
</dbReference>
<protein>
    <submittedName>
        <fullName evidence="5">Glycerate kinase</fullName>
        <ecNumber evidence="5">2.7.1.31</ecNumber>
    </submittedName>
</protein>
<dbReference type="Gene3D" id="3.90.1510.10">
    <property type="entry name" value="Glycerate kinase, domain 2"/>
    <property type="match status" value="1"/>
</dbReference>
<accession>A0AAE4NLX3</accession>
<dbReference type="GO" id="GO:0008887">
    <property type="term" value="F:glycerate kinase activity"/>
    <property type="evidence" value="ECO:0007669"/>
    <property type="project" value="UniProtKB-UniRule"/>
</dbReference>
<organism evidence="5 6">
    <name type="scientific">Corynebacterium tuberculostearicum</name>
    <dbReference type="NCBI Taxonomy" id="38304"/>
    <lineage>
        <taxon>Bacteria</taxon>
        <taxon>Bacillati</taxon>
        <taxon>Actinomycetota</taxon>
        <taxon>Actinomycetes</taxon>
        <taxon>Mycobacteriales</taxon>
        <taxon>Corynebacteriaceae</taxon>
        <taxon>Corynebacterium</taxon>
    </lineage>
</organism>
<dbReference type="SUPFAM" id="SSF110738">
    <property type="entry name" value="Glycerate kinase I"/>
    <property type="match status" value="1"/>
</dbReference>
<dbReference type="Pfam" id="PF02595">
    <property type="entry name" value="Gly_kinase"/>
    <property type="match status" value="1"/>
</dbReference>
<reference evidence="5" key="1">
    <citation type="submission" date="2023-08" db="EMBL/GenBank/DDBJ databases">
        <title>Genomic characterization of the C. tuberculostearicum species complex, a ubiquitous member of the human skin microbiome.</title>
        <authorList>
            <person name="Ahmed N."/>
            <person name="Deming C."/>
            <person name="Conlan S."/>
            <person name="Segre J."/>
        </authorList>
    </citation>
    <scope>NUCLEOTIDE SEQUENCE</scope>
    <source>
        <strain evidence="5">CTNIH22</strain>
    </source>
</reference>
<sequence>MHIVVAPDSFKGTASASEAAASIATGVRQALPDATVTTLPMADGGEGTAAVLAQAAAAGGQPAETISLPTTDAIGRLTQASYFLAGTTAFIDVAAATGLPTVQDCLDPLHADSYGTGVLIADAETRGATSIVLGLGGTASIDAGMGILTALGAAAHDARGYALPKGGAPLVQLDHIDTAQLNIKAGMLDFTLLADTRATPVQAATMYGPQKGARGEQVALLAGAMLQACEVTGTDADSAYYGAAGGLPIGLSWLSRTLWDSDEHVRVLSGGTHVAAALGLPEKIASADLVITGEGRFDEQSLTGKAVGTSTDLARQAGTPVGIIAGSFEHDTDAYCAPLSQEGSLAQQLAAAAGDIVKQL</sequence>
<proteinExistence type="inferred from homology"/>
<keyword evidence="2 4" id="KW-0808">Transferase</keyword>
<comment type="caution">
    <text evidence="5">The sequence shown here is derived from an EMBL/GenBank/DDBJ whole genome shotgun (WGS) entry which is preliminary data.</text>
</comment>
<evidence type="ECO:0000313" key="6">
    <source>
        <dbReference type="Proteomes" id="UP001185706"/>
    </source>
</evidence>
<dbReference type="InterPro" id="IPR018197">
    <property type="entry name" value="Glycerate_kinase_RE-like"/>
</dbReference>
<evidence type="ECO:0000256" key="2">
    <source>
        <dbReference type="ARBA" id="ARBA00022679"/>
    </source>
</evidence>
<dbReference type="GO" id="GO:0031388">
    <property type="term" value="P:organic acid phosphorylation"/>
    <property type="evidence" value="ECO:0007669"/>
    <property type="project" value="UniProtKB-UniRule"/>
</dbReference>
<dbReference type="PANTHER" id="PTHR21599">
    <property type="entry name" value="GLYCERATE KINASE"/>
    <property type="match status" value="1"/>
</dbReference>
<dbReference type="InterPro" id="IPR018193">
    <property type="entry name" value="Glyc_kinase_flavodox-like_fold"/>
</dbReference>
<dbReference type="InterPro" id="IPR004381">
    <property type="entry name" value="Glycerate_kinase"/>
</dbReference>
<dbReference type="AlphaFoldDB" id="A0AAE4NLX3"/>
<evidence type="ECO:0000256" key="1">
    <source>
        <dbReference type="ARBA" id="ARBA00006284"/>
    </source>
</evidence>
<dbReference type="InterPro" id="IPR036129">
    <property type="entry name" value="Glycerate_kinase_sf"/>
</dbReference>
<comment type="similarity">
    <text evidence="1 4">Belongs to the glycerate kinase type-1 family.</text>
</comment>